<dbReference type="SUPFAM" id="SSF50156">
    <property type="entry name" value="PDZ domain-like"/>
    <property type="match status" value="1"/>
</dbReference>
<dbReference type="Gene3D" id="2.30.42.10">
    <property type="match status" value="1"/>
</dbReference>
<comment type="subcellular location">
    <subcellularLocation>
        <location evidence="1">Cell inner membrane</location>
    </subcellularLocation>
</comment>
<dbReference type="GO" id="GO:0015628">
    <property type="term" value="P:protein secretion by the type II secretion system"/>
    <property type="evidence" value="ECO:0007669"/>
    <property type="project" value="InterPro"/>
</dbReference>
<evidence type="ECO:0000256" key="6">
    <source>
        <dbReference type="ARBA" id="ARBA00022692"/>
    </source>
</evidence>
<keyword evidence="7" id="KW-0653">Protein transport</keyword>
<dbReference type="KEGG" id="vbr:A6E01_00705"/>
<keyword evidence="6" id="KW-0812">Transmembrane</keyword>
<feature type="domain" description="Type II secretion system protein GspC N-terminal" evidence="10">
    <location>
        <begin position="42"/>
        <end position="181"/>
    </location>
</feature>
<protein>
    <submittedName>
        <fullName evidence="11">Type II secretion system protein GspC</fullName>
    </submittedName>
</protein>
<evidence type="ECO:0000259" key="10">
    <source>
        <dbReference type="Pfam" id="PF11356"/>
    </source>
</evidence>
<keyword evidence="5" id="KW-0997">Cell inner membrane</keyword>
<name>A0AAN1CQS4_9VIBR</name>
<evidence type="ECO:0000313" key="11">
    <source>
        <dbReference type="EMBL" id="ANO31806.1"/>
    </source>
</evidence>
<dbReference type="InterPro" id="IPR024961">
    <property type="entry name" value="T2SS_GspC_N"/>
</dbReference>
<evidence type="ECO:0000256" key="9">
    <source>
        <dbReference type="ARBA" id="ARBA00023136"/>
    </source>
</evidence>
<dbReference type="Pfam" id="PF11356">
    <property type="entry name" value="T2SSC"/>
    <property type="match status" value="1"/>
</dbReference>
<dbReference type="InterPro" id="IPR001639">
    <property type="entry name" value="T2SS_protein-GspC"/>
</dbReference>
<sequence>MEVGTSKGPVLSKFSTYSHKANQLLNSVVNQQAIIARGLTFVLLVTSAWLCGHLFWHLMGSETGVERWRPSTSNVGTSATQQQGTDIAPLLNANLFGEESEEAPVVVEQVVDAPKTRLNLVLVGVVASSNQKNSLAVIANRGSQDTYGIGETIDGTRAQLRNVLKDRVIIENQGRNETLMLEGIEYKRVADVQEIAKQQPQSNVQGNNPEVDLGDLDSIKAAISENPQQFLKYIRLSQVNRDGKLVGYRVRPGKERALFDSVGLQDGDIAVELNGADLTEPSAMGEIWKSLGDLSEINLTVERDGQRYDIYLQL</sequence>
<comment type="similarity">
    <text evidence="2">Belongs to the GSP C family.</text>
</comment>
<evidence type="ECO:0000256" key="1">
    <source>
        <dbReference type="ARBA" id="ARBA00004533"/>
    </source>
</evidence>
<proteinExistence type="inferred from homology"/>
<keyword evidence="8" id="KW-1133">Transmembrane helix</keyword>
<dbReference type="Gene3D" id="2.30.30.830">
    <property type="match status" value="1"/>
</dbReference>
<dbReference type="EMBL" id="CP016177">
    <property type="protein sequence ID" value="ANO31806.1"/>
    <property type="molecule type" value="Genomic_DNA"/>
</dbReference>
<dbReference type="GO" id="GO:0015627">
    <property type="term" value="C:type II protein secretion system complex"/>
    <property type="evidence" value="ECO:0007669"/>
    <property type="project" value="InterPro"/>
</dbReference>
<evidence type="ECO:0000256" key="3">
    <source>
        <dbReference type="ARBA" id="ARBA00022448"/>
    </source>
</evidence>
<evidence type="ECO:0000256" key="5">
    <source>
        <dbReference type="ARBA" id="ARBA00022519"/>
    </source>
</evidence>
<dbReference type="InterPro" id="IPR036034">
    <property type="entry name" value="PDZ_sf"/>
</dbReference>
<evidence type="ECO:0000256" key="4">
    <source>
        <dbReference type="ARBA" id="ARBA00022475"/>
    </source>
</evidence>
<keyword evidence="3" id="KW-0813">Transport</keyword>
<keyword evidence="9" id="KW-0472">Membrane</keyword>
<keyword evidence="4" id="KW-1003">Cell membrane</keyword>
<evidence type="ECO:0000256" key="2">
    <source>
        <dbReference type="ARBA" id="ARBA00007986"/>
    </source>
</evidence>
<dbReference type="NCBIfam" id="TIGR01713">
    <property type="entry name" value="typeII_sec_gspC"/>
    <property type="match status" value="1"/>
</dbReference>
<organism evidence="11 12">
    <name type="scientific">Vibrio breoganii</name>
    <dbReference type="NCBI Taxonomy" id="553239"/>
    <lineage>
        <taxon>Bacteria</taxon>
        <taxon>Pseudomonadati</taxon>
        <taxon>Pseudomonadota</taxon>
        <taxon>Gammaproteobacteria</taxon>
        <taxon>Vibrionales</taxon>
        <taxon>Vibrionaceae</taxon>
        <taxon>Vibrio</taxon>
    </lineage>
</organism>
<reference evidence="11 12" key="1">
    <citation type="submission" date="2016-06" db="EMBL/GenBank/DDBJ databases">
        <title>Adaptive Radiation by Waves of Gene Transfer Leads to Fine-Scale Resource Partitioning in Marine Microbes.</title>
        <authorList>
            <person name="Hehemann J.-H."/>
            <person name="Arevalo P."/>
            <person name="Datta M.S."/>
            <person name="Yu X."/>
            <person name="Corzett C."/>
            <person name="Henschel A."/>
            <person name="Preheim S.P."/>
            <person name="Timberlake S."/>
            <person name="Alm E.J."/>
            <person name="Polz M.F."/>
        </authorList>
    </citation>
    <scope>NUCLEOTIDE SEQUENCE [LARGE SCALE GENOMIC DNA]</scope>
    <source>
        <strain evidence="11 12">FF50</strain>
    </source>
</reference>
<dbReference type="AlphaFoldDB" id="A0AAN1CQS4"/>
<evidence type="ECO:0000256" key="7">
    <source>
        <dbReference type="ARBA" id="ARBA00022927"/>
    </source>
</evidence>
<accession>A0AAN1CQS4</accession>
<evidence type="ECO:0000256" key="8">
    <source>
        <dbReference type="ARBA" id="ARBA00022989"/>
    </source>
</evidence>
<evidence type="ECO:0000313" key="12">
    <source>
        <dbReference type="Proteomes" id="UP000092018"/>
    </source>
</evidence>
<dbReference type="RefSeq" id="WP_065209362.1">
    <property type="nucleotide sequence ID" value="NZ_CP016177.1"/>
</dbReference>
<dbReference type="GO" id="GO:0005886">
    <property type="term" value="C:plasma membrane"/>
    <property type="evidence" value="ECO:0007669"/>
    <property type="project" value="UniProtKB-SubCell"/>
</dbReference>
<dbReference type="Proteomes" id="UP000092018">
    <property type="component" value="Chromosome 1"/>
</dbReference>
<gene>
    <name evidence="11" type="ORF">A6E01_00705</name>
</gene>